<evidence type="ECO:0000256" key="2">
    <source>
        <dbReference type="ARBA" id="ARBA00022473"/>
    </source>
</evidence>
<dbReference type="PANTHER" id="PTHR24329:SF543">
    <property type="entry name" value="FI01017P-RELATED"/>
    <property type="match status" value="1"/>
</dbReference>
<dbReference type="Pfam" id="PF00046">
    <property type="entry name" value="Homeodomain"/>
    <property type="match status" value="1"/>
</dbReference>
<evidence type="ECO:0000313" key="11">
    <source>
        <dbReference type="Proteomes" id="UP000183832"/>
    </source>
</evidence>
<keyword evidence="11" id="KW-1185">Reference proteome</keyword>
<evidence type="ECO:0000256" key="5">
    <source>
        <dbReference type="ARBA" id="ARBA00023242"/>
    </source>
</evidence>
<evidence type="ECO:0000313" key="10">
    <source>
        <dbReference type="EMBL" id="CRK89512.1"/>
    </source>
</evidence>
<dbReference type="Gene3D" id="1.10.10.60">
    <property type="entry name" value="Homeodomain-like"/>
    <property type="match status" value="1"/>
</dbReference>
<organism evidence="10 11">
    <name type="scientific">Clunio marinus</name>
    <dbReference type="NCBI Taxonomy" id="568069"/>
    <lineage>
        <taxon>Eukaryota</taxon>
        <taxon>Metazoa</taxon>
        <taxon>Ecdysozoa</taxon>
        <taxon>Arthropoda</taxon>
        <taxon>Hexapoda</taxon>
        <taxon>Insecta</taxon>
        <taxon>Pterygota</taxon>
        <taxon>Neoptera</taxon>
        <taxon>Endopterygota</taxon>
        <taxon>Diptera</taxon>
        <taxon>Nematocera</taxon>
        <taxon>Chironomoidea</taxon>
        <taxon>Chironomidae</taxon>
        <taxon>Clunio</taxon>
    </lineage>
</organism>
<dbReference type="FunFam" id="1.10.10.60:FF:000102">
    <property type="entry name" value="Aristaless related homeobox"/>
    <property type="match status" value="1"/>
</dbReference>
<protein>
    <submittedName>
        <fullName evidence="10">CLUMA_CG003239, isoform A</fullName>
    </submittedName>
</protein>
<keyword evidence="2" id="KW-0217">Developmental protein</keyword>
<dbReference type="SUPFAM" id="SSF46689">
    <property type="entry name" value="Homeodomain-like"/>
    <property type="match status" value="1"/>
</dbReference>
<dbReference type="SMART" id="SM00389">
    <property type="entry name" value="HOX"/>
    <property type="match status" value="1"/>
</dbReference>
<dbReference type="InterPro" id="IPR017970">
    <property type="entry name" value="Homeobox_CS"/>
</dbReference>
<feature type="domain" description="Homeobox" evidence="9">
    <location>
        <begin position="3"/>
        <end position="63"/>
    </location>
</feature>
<evidence type="ECO:0000256" key="6">
    <source>
        <dbReference type="PROSITE-ProRule" id="PRU00108"/>
    </source>
</evidence>
<evidence type="ECO:0000256" key="8">
    <source>
        <dbReference type="SAM" id="MobiDB-lite"/>
    </source>
</evidence>
<feature type="compositionally biased region" description="Polar residues" evidence="8">
    <location>
        <begin position="72"/>
        <end position="85"/>
    </location>
</feature>
<evidence type="ECO:0000256" key="1">
    <source>
        <dbReference type="ARBA" id="ARBA00004123"/>
    </source>
</evidence>
<dbReference type="AlphaFoldDB" id="A0A1J1HN77"/>
<accession>A0A1J1HN77</accession>
<keyword evidence="4 6" id="KW-0371">Homeobox</keyword>
<dbReference type="GO" id="GO:0000981">
    <property type="term" value="F:DNA-binding transcription factor activity, RNA polymerase II-specific"/>
    <property type="evidence" value="ECO:0007669"/>
    <property type="project" value="InterPro"/>
</dbReference>
<dbReference type="GO" id="GO:0000977">
    <property type="term" value="F:RNA polymerase II transcription regulatory region sequence-specific DNA binding"/>
    <property type="evidence" value="ECO:0007669"/>
    <property type="project" value="TreeGrafter"/>
</dbReference>
<dbReference type="EMBL" id="CVRI01000013">
    <property type="protein sequence ID" value="CRK89512.1"/>
    <property type="molecule type" value="Genomic_DNA"/>
</dbReference>
<proteinExistence type="predicted"/>
<sequence length="262" mass="30592">MKRKQRRYRTTFNNYQLQELERAFLQTHYPDCFFREELALRIDLTEARVQVWFQNRRAKWRKGERIDDKDSPSTSYEQQRTQQMTLNSPVSSTNLIFERNQSVPQQVIDHEPSNILNVTDDRLSPNIFLNLNFDSANPMDSNVNSLKFEWTNFNPSIVTTAVPSIMSPVSHSKQQISYVSTSPTYEFLNVDNFNIDNFKNECIMSLDHTLLNSVGDPSGLMNDSENRNIDMQDFSLSDDTKELLDLEKPININVTNLDTEKF</sequence>
<dbReference type="InterPro" id="IPR050649">
    <property type="entry name" value="Paired_Homeobox_TFs"/>
</dbReference>
<dbReference type="PROSITE" id="PS50071">
    <property type="entry name" value="HOMEOBOX_2"/>
    <property type="match status" value="1"/>
</dbReference>
<name>A0A1J1HN77_9DIPT</name>
<dbReference type="OrthoDB" id="6159439at2759"/>
<dbReference type="CDD" id="cd00086">
    <property type="entry name" value="homeodomain"/>
    <property type="match status" value="1"/>
</dbReference>
<dbReference type="STRING" id="568069.A0A1J1HN77"/>
<keyword evidence="5 6" id="KW-0539">Nucleus</keyword>
<evidence type="ECO:0000256" key="4">
    <source>
        <dbReference type="ARBA" id="ARBA00023155"/>
    </source>
</evidence>
<dbReference type="Proteomes" id="UP000183832">
    <property type="component" value="Unassembled WGS sequence"/>
</dbReference>
<dbReference type="PANTHER" id="PTHR24329">
    <property type="entry name" value="HOMEOBOX PROTEIN ARISTALESS"/>
    <property type="match status" value="1"/>
</dbReference>
<comment type="subcellular location">
    <subcellularLocation>
        <location evidence="1 6 7">Nucleus</location>
    </subcellularLocation>
</comment>
<dbReference type="GO" id="GO:0005634">
    <property type="term" value="C:nucleus"/>
    <property type="evidence" value="ECO:0007669"/>
    <property type="project" value="UniProtKB-SubCell"/>
</dbReference>
<dbReference type="PROSITE" id="PS00027">
    <property type="entry name" value="HOMEOBOX_1"/>
    <property type="match status" value="1"/>
</dbReference>
<gene>
    <name evidence="10" type="ORF">CLUMA_CG003239</name>
</gene>
<evidence type="ECO:0000259" key="9">
    <source>
        <dbReference type="PROSITE" id="PS50071"/>
    </source>
</evidence>
<keyword evidence="3 6" id="KW-0238">DNA-binding</keyword>
<evidence type="ECO:0000256" key="3">
    <source>
        <dbReference type="ARBA" id="ARBA00023125"/>
    </source>
</evidence>
<feature type="region of interest" description="Disordered" evidence="8">
    <location>
        <begin position="63"/>
        <end position="85"/>
    </location>
</feature>
<dbReference type="InterPro" id="IPR009057">
    <property type="entry name" value="Homeodomain-like_sf"/>
</dbReference>
<reference evidence="10 11" key="1">
    <citation type="submission" date="2015-04" db="EMBL/GenBank/DDBJ databases">
        <authorList>
            <person name="Syromyatnikov M.Y."/>
            <person name="Popov V.N."/>
        </authorList>
    </citation>
    <scope>NUCLEOTIDE SEQUENCE [LARGE SCALE GENOMIC DNA]</scope>
</reference>
<evidence type="ECO:0000256" key="7">
    <source>
        <dbReference type="RuleBase" id="RU000682"/>
    </source>
</evidence>
<dbReference type="InterPro" id="IPR001356">
    <property type="entry name" value="HD"/>
</dbReference>
<feature type="DNA-binding region" description="Homeobox" evidence="6">
    <location>
        <begin position="5"/>
        <end position="64"/>
    </location>
</feature>